<evidence type="ECO:0000313" key="1">
    <source>
        <dbReference type="EMBL" id="EDW25413.1"/>
    </source>
</evidence>
<dbReference type="KEGG" id="dpe:6596496"/>
<dbReference type="AlphaFoldDB" id="B4GSQ4"/>
<name>B4GSQ4_DROPE</name>
<dbReference type="SUPFAM" id="SSF51197">
    <property type="entry name" value="Clavaminate synthase-like"/>
    <property type="match status" value="1"/>
</dbReference>
<protein>
    <submittedName>
        <fullName evidence="1">GL26443</fullName>
    </submittedName>
</protein>
<reference evidence="1 2" key="1">
    <citation type="journal article" date="2007" name="Nature">
        <title>Evolution of genes and genomes on the Drosophila phylogeny.</title>
        <authorList>
            <consortium name="Drosophila 12 Genomes Consortium"/>
            <person name="Clark A.G."/>
            <person name="Eisen M.B."/>
            <person name="Smith D.R."/>
            <person name="Bergman C.M."/>
            <person name="Oliver B."/>
            <person name="Markow T.A."/>
            <person name="Kaufman T.C."/>
            <person name="Kellis M."/>
            <person name="Gelbart W."/>
            <person name="Iyer V.N."/>
            <person name="Pollard D.A."/>
            <person name="Sackton T.B."/>
            <person name="Larracuente A.M."/>
            <person name="Singh N.D."/>
            <person name="Abad J.P."/>
            <person name="Abt D.N."/>
            <person name="Adryan B."/>
            <person name="Aguade M."/>
            <person name="Akashi H."/>
            <person name="Anderson W.W."/>
            <person name="Aquadro C.F."/>
            <person name="Ardell D.H."/>
            <person name="Arguello R."/>
            <person name="Artieri C.G."/>
            <person name="Barbash D.A."/>
            <person name="Barker D."/>
            <person name="Barsanti P."/>
            <person name="Batterham P."/>
            <person name="Batzoglou S."/>
            <person name="Begun D."/>
            <person name="Bhutkar A."/>
            <person name="Blanco E."/>
            <person name="Bosak S.A."/>
            <person name="Bradley R.K."/>
            <person name="Brand A.D."/>
            <person name="Brent M.R."/>
            <person name="Brooks A.N."/>
            <person name="Brown R.H."/>
            <person name="Butlin R.K."/>
            <person name="Caggese C."/>
            <person name="Calvi B.R."/>
            <person name="Bernardo de Carvalho A."/>
            <person name="Caspi A."/>
            <person name="Castrezana S."/>
            <person name="Celniker S.E."/>
            <person name="Chang J.L."/>
            <person name="Chapple C."/>
            <person name="Chatterji S."/>
            <person name="Chinwalla A."/>
            <person name="Civetta A."/>
            <person name="Clifton S.W."/>
            <person name="Comeron J.M."/>
            <person name="Costello J.C."/>
            <person name="Coyne J.A."/>
            <person name="Daub J."/>
            <person name="David R.G."/>
            <person name="Delcher A.L."/>
            <person name="Delehaunty K."/>
            <person name="Do C.B."/>
            <person name="Ebling H."/>
            <person name="Edwards K."/>
            <person name="Eickbush T."/>
            <person name="Evans J.D."/>
            <person name="Filipski A."/>
            <person name="Findeiss S."/>
            <person name="Freyhult E."/>
            <person name="Fulton L."/>
            <person name="Fulton R."/>
            <person name="Garcia A.C."/>
            <person name="Gardiner A."/>
            <person name="Garfield D.A."/>
            <person name="Garvin B.E."/>
            <person name="Gibson G."/>
            <person name="Gilbert D."/>
            <person name="Gnerre S."/>
            <person name="Godfrey J."/>
            <person name="Good R."/>
            <person name="Gotea V."/>
            <person name="Gravely B."/>
            <person name="Greenberg A.J."/>
            <person name="Griffiths-Jones S."/>
            <person name="Gross S."/>
            <person name="Guigo R."/>
            <person name="Gustafson E.A."/>
            <person name="Haerty W."/>
            <person name="Hahn M.W."/>
            <person name="Halligan D.L."/>
            <person name="Halpern A.L."/>
            <person name="Halter G.M."/>
            <person name="Han M.V."/>
            <person name="Heger A."/>
            <person name="Hillier L."/>
            <person name="Hinrichs A.S."/>
            <person name="Holmes I."/>
            <person name="Hoskins R.A."/>
            <person name="Hubisz M.J."/>
            <person name="Hultmark D."/>
            <person name="Huntley M.A."/>
            <person name="Jaffe D.B."/>
            <person name="Jagadeeshan S."/>
            <person name="Jeck W.R."/>
            <person name="Johnson J."/>
            <person name="Jones C.D."/>
            <person name="Jordan W.C."/>
            <person name="Karpen G.H."/>
            <person name="Kataoka E."/>
            <person name="Keightley P.D."/>
            <person name="Kheradpour P."/>
            <person name="Kirkness E.F."/>
            <person name="Koerich L.B."/>
            <person name="Kristiansen K."/>
            <person name="Kudrna D."/>
            <person name="Kulathinal R.J."/>
            <person name="Kumar S."/>
            <person name="Kwok R."/>
            <person name="Lander E."/>
            <person name="Langley C.H."/>
            <person name="Lapoint R."/>
            <person name="Lazzaro B.P."/>
            <person name="Lee S.J."/>
            <person name="Levesque L."/>
            <person name="Li R."/>
            <person name="Lin C.F."/>
            <person name="Lin M.F."/>
            <person name="Lindblad-Toh K."/>
            <person name="Llopart A."/>
            <person name="Long M."/>
            <person name="Low L."/>
            <person name="Lozovsky E."/>
            <person name="Lu J."/>
            <person name="Luo M."/>
            <person name="Machado C.A."/>
            <person name="Makalowski W."/>
            <person name="Marzo M."/>
            <person name="Matsuda M."/>
            <person name="Matzkin L."/>
            <person name="McAllister B."/>
            <person name="McBride C.S."/>
            <person name="McKernan B."/>
            <person name="McKernan K."/>
            <person name="Mendez-Lago M."/>
            <person name="Minx P."/>
            <person name="Mollenhauer M.U."/>
            <person name="Montooth K."/>
            <person name="Mount S.M."/>
            <person name="Mu X."/>
            <person name="Myers E."/>
            <person name="Negre B."/>
            <person name="Newfeld S."/>
            <person name="Nielsen R."/>
            <person name="Noor M.A."/>
            <person name="O'Grady P."/>
            <person name="Pachter L."/>
            <person name="Papaceit M."/>
            <person name="Parisi M.J."/>
            <person name="Parisi M."/>
            <person name="Parts L."/>
            <person name="Pedersen J.S."/>
            <person name="Pesole G."/>
            <person name="Phillippy A.M."/>
            <person name="Ponting C.P."/>
            <person name="Pop M."/>
            <person name="Porcelli D."/>
            <person name="Powell J.R."/>
            <person name="Prohaska S."/>
            <person name="Pruitt K."/>
            <person name="Puig M."/>
            <person name="Quesneville H."/>
            <person name="Ram K.R."/>
            <person name="Rand D."/>
            <person name="Rasmussen M.D."/>
            <person name="Reed L.K."/>
            <person name="Reenan R."/>
            <person name="Reily A."/>
            <person name="Remington K.A."/>
            <person name="Rieger T.T."/>
            <person name="Ritchie M.G."/>
            <person name="Robin C."/>
            <person name="Rogers Y.H."/>
            <person name="Rohde C."/>
            <person name="Rozas J."/>
            <person name="Rubenfield M.J."/>
            <person name="Ruiz A."/>
            <person name="Russo S."/>
            <person name="Salzberg S.L."/>
            <person name="Sanchez-Gracia A."/>
            <person name="Saranga D.J."/>
            <person name="Sato H."/>
            <person name="Schaeffer S.W."/>
            <person name="Schatz M.C."/>
            <person name="Schlenke T."/>
            <person name="Schwartz R."/>
            <person name="Segarra C."/>
            <person name="Singh R.S."/>
            <person name="Sirot L."/>
            <person name="Sirota M."/>
            <person name="Sisneros N.B."/>
            <person name="Smith C.D."/>
            <person name="Smith T.F."/>
            <person name="Spieth J."/>
            <person name="Stage D.E."/>
            <person name="Stark A."/>
            <person name="Stephan W."/>
            <person name="Strausberg R.L."/>
            <person name="Strempel S."/>
            <person name="Sturgill D."/>
            <person name="Sutton G."/>
            <person name="Sutton G.G."/>
            <person name="Tao W."/>
            <person name="Teichmann S."/>
            <person name="Tobari Y.N."/>
            <person name="Tomimura Y."/>
            <person name="Tsolas J.M."/>
            <person name="Valente V.L."/>
            <person name="Venter E."/>
            <person name="Venter J.C."/>
            <person name="Vicario S."/>
            <person name="Vieira F.G."/>
            <person name="Vilella A.J."/>
            <person name="Villasante A."/>
            <person name="Walenz B."/>
            <person name="Wang J."/>
            <person name="Wasserman M."/>
            <person name="Watts T."/>
            <person name="Wilson D."/>
            <person name="Wilson R.K."/>
            <person name="Wing R.A."/>
            <person name="Wolfner M.F."/>
            <person name="Wong A."/>
            <person name="Wong G.K."/>
            <person name="Wu C.I."/>
            <person name="Wu G."/>
            <person name="Yamamoto D."/>
            <person name="Yang H.P."/>
            <person name="Yang S.P."/>
            <person name="Yorke J.A."/>
            <person name="Yoshida K."/>
            <person name="Zdobnov E."/>
            <person name="Zhang P."/>
            <person name="Zhang Y."/>
            <person name="Zimin A.V."/>
            <person name="Baldwin J."/>
            <person name="Abdouelleil A."/>
            <person name="Abdulkadir J."/>
            <person name="Abebe A."/>
            <person name="Abera B."/>
            <person name="Abreu J."/>
            <person name="Acer S.C."/>
            <person name="Aftuck L."/>
            <person name="Alexander A."/>
            <person name="An P."/>
            <person name="Anderson E."/>
            <person name="Anderson S."/>
            <person name="Arachi H."/>
            <person name="Azer M."/>
            <person name="Bachantsang P."/>
            <person name="Barry A."/>
            <person name="Bayul T."/>
            <person name="Berlin A."/>
            <person name="Bessette D."/>
            <person name="Bloom T."/>
            <person name="Blye J."/>
            <person name="Boguslavskiy L."/>
            <person name="Bonnet C."/>
            <person name="Boukhgalter B."/>
            <person name="Bourzgui I."/>
            <person name="Brown A."/>
            <person name="Cahill P."/>
            <person name="Channer S."/>
            <person name="Cheshatsang Y."/>
            <person name="Chuda L."/>
            <person name="Citroen M."/>
            <person name="Collymore A."/>
            <person name="Cooke P."/>
            <person name="Costello M."/>
            <person name="D'Aco K."/>
            <person name="Daza R."/>
            <person name="De Haan G."/>
            <person name="DeGray S."/>
            <person name="DeMaso C."/>
            <person name="Dhargay N."/>
            <person name="Dooley K."/>
            <person name="Dooley E."/>
            <person name="Doricent M."/>
            <person name="Dorje P."/>
            <person name="Dorjee K."/>
            <person name="Dupes A."/>
            <person name="Elong R."/>
            <person name="Falk J."/>
            <person name="Farina A."/>
            <person name="Faro S."/>
            <person name="Ferguson D."/>
            <person name="Fisher S."/>
            <person name="Foley C.D."/>
            <person name="Franke A."/>
            <person name="Friedrich D."/>
            <person name="Gadbois L."/>
            <person name="Gearin G."/>
            <person name="Gearin C.R."/>
            <person name="Giannoukos G."/>
            <person name="Goode T."/>
            <person name="Graham J."/>
            <person name="Grandbois E."/>
            <person name="Grewal S."/>
            <person name="Gyaltsen K."/>
            <person name="Hafez N."/>
            <person name="Hagos B."/>
            <person name="Hall J."/>
            <person name="Henson C."/>
            <person name="Hollinger A."/>
            <person name="Honan T."/>
            <person name="Huard M.D."/>
            <person name="Hughes L."/>
            <person name="Hurhula B."/>
            <person name="Husby M.E."/>
            <person name="Kamat A."/>
            <person name="Kanga B."/>
            <person name="Kashin S."/>
            <person name="Khazanovich D."/>
            <person name="Kisner P."/>
            <person name="Lance K."/>
            <person name="Lara M."/>
            <person name="Lee W."/>
            <person name="Lennon N."/>
            <person name="Letendre F."/>
            <person name="LeVine R."/>
            <person name="Lipovsky A."/>
            <person name="Liu X."/>
            <person name="Liu J."/>
            <person name="Liu S."/>
            <person name="Lokyitsang T."/>
            <person name="Lokyitsang Y."/>
            <person name="Lubonja R."/>
            <person name="Lui A."/>
            <person name="MacDonald P."/>
            <person name="Magnisalis V."/>
            <person name="Maru K."/>
            <person name="Matthews C."/>
            <person name="McCusker W."/>
            <person name="McDonough S."/>
            <person name="Mehta T."/>
            <person name="Meldrim J."/>
            <person name="Meneus L."/>
            <person name="Mihai O."/>
            <person name="Mihalev A."/>
            <person name="Mihova T."/>
            <person name="Mittelman R."/>
            <person name="Mlenga V."/>
            <person name="Montmayeur A."/>
            <person name="Mulrain L."/>
            <person name="Navidi A."/>
            <person name="Naylor J."/>
            <person name="Negash T."/>
            <person name="Nguyen T."/>
            <person name="Nguyen N."/>
            <person name="Nicol R."/>
            <person name="Norbu C."/>
            <person name="Norbu N."/>
            <person name="Novod N."/>
            <person name="O'Neill B."/>
            <person name="Osman S."/>
            <person name="Markiewicz E."/>
            <person name="Oyono O.L."/>
            <person name="Patti C."/>
            <person name="Phunkhang P."/>
            <person name="Pierre F."/>
            <person name="Priest M."/>
            <person name="Raghuraman S."/>
            <person name="Rege F."/>
            <person name="Reyes R."/>
            <person name="Rise C."/>
            <person name="Rogov P."/>
            <person name="Ross K."/>
            <person name="Ryan E."/>
            <person name="Settipalli S."/>
            <person name="Shea T."/>
            <person name="Sherpa N."/>
            <person name="Shi L."/>
            <person name="Shih D."/>
            <person name="Sparrow T."/>
            <person name="Spaulding J."/>
            <person name="Stalker J."/>
            <person name="Stange-Thomann N."/>
            <person name="Stavropoulos S."/>
            <person name="Stone C."/>
            <person name="Strader C."/>
            <person name="Tesfaye S."/>
            <person name="Thomson T."/>
            <person name="Thoulutsang Y."/>
            <person name="Thoulutsang D."/>
            <person name="Topham K."/>
            <person name="Topping I."/>
            <person name="Tsamla T."/>
            <person name="Vassiliev H."/>
            <person name="Vo A."/>
            <person name="Wangchuk T."/>
            <person name="Wangdi T."/>
            <person name="Weiand M."/>
            <person name="Wilkinson J."/>
            <person name="Wilson A."/>
            <person name="Yadav S."/>
            <person name="Young G."/>
            <person name="Yu Q."/>
            <person name="Zembek L."/>
            <person name="Zhong D."/>
            <person name="Zimmer A."/>
            <person name="Zwirko Z."/>
            <person name="Jaffe D.B."/>
            <person name="Alvarez P."/>
            <person name="Brockman W."/>
            <person name="Butler J."/>
            <person name="Chin C."/>
            <person name="Gnerre S."/>
            <person name="Grabherr M."/>
            <person name="Kleber M."/>
            <person name="Mauceli E."/>
            <person name="MacCallum I."/>
        </authorList>
    </citation>
    <scope>NUCLEOTIDE SEQUENCE [LARGE SCALE GENOMIC DNA]</scope>
    <source>
        <strain evidence="2">MSH-3 / Tucson 14011-0111.49</strain>
    </source>
</reference>
<organism evidence="2">
    <name type="scientific">Drosophila persimilis</name>
    <name type="common">Fruit fly</name>
    <dbReference type="NCBI Taxonomy" id="7234"/>
    <lineage>
        <taxon>Eukaryota</taxon>
        <taxon>Metazoa</taxon>
        <taxon>Ecdysozoa</taxon>
        <taxon>Arthropoda</taxon>
        <taxon>Hexapoda</taxon>
        <taxon>Insecta</taxon>
        <taxon>Pterygota</taxon>
        <taxon>Neoptera</taxon>
        <taxon>Endopterygota</taxon>
        <taxon>Diptera</taxon>
        <taxon>Brachycera</taxon>
        <taxon>Muscomorpha</taxon>
        <taxon>Ephydroidea</taxon>
        <taxon>Drosophilidae</taxon>
        <taxon>Drosophila</taxon>
        <taxon>Sophophora</taxon>
    </lineage>
</organism>
<dbReference type="PhylomeDB" id="B4GSQ4"/>
<dbReference type="EMBL" id="CH479189">
    <property type="protein sequence ID" value="EDW25413.1"/>
    <property type="molecule type" value="Genomic_DNA"/>
</dbReference>
<dbReference type="STRING" id="7234.B4GSQ4"/>
<dbReference type="eggNOG" id="KOG2132">
    <property type="taxonomic scope" value="Eukaryota"/>
</dbReference>
<keyword evidence="2" id="KW-1185">Reference proteome</keyword>
<dbReference type="HOGENOM" id="CLU_1273436_0_0_1"/>
<proteinExistence type="predicted"/>
<dbReference type="InterPro" id="IPR014710">
    <property type="entry name" value="RmlC-like_jellyroll"/>
</dbReference>
<evidence type="ECO:0000313" key="2">
    <source>
        <dbReference type="Proteomes" id="UP000008744"/>
    </source>
</evidence>
<dbReference type="Gene3D" id="2.60.120.10">
    <property type="entry name" value="Jelly Rolls"/>
    <property type="match status" value="1"/>
</dbReference>
<dbReference type="OrthoDB" id="438164at2759"/>
<gene>
    <name evidence="1" type="primary">Dper\GL26443</name>
    <name evidence="1" type="ORF">Dper_GL26443</name>
</gene>
<sequence length="185" mass="21673">MPLRGISCRACWSIAIIVPRHWWHYVEATETSLSLNYWVPLKDDMDLALDEFLVNHIVESFVKGESEQTKQYLLNPNQLEDISSTPSELFAQFQQAVQNAESEEHKRKLWELLARVRLTVRHLEVMPKEEYKLLLEFNSKRLQTETRTATESLPISSTLELLISSMCAPRTIAGMKREFFRRLYT</sequence>
<dbReference type="Proteomes" id="UP000008744">
    <property type="component" value="Unassembled WGS sequence"/>
</dbReference>
<accession>B4GSQ4</accession>